<evidence type="ECO:0000259" key="2">
    <source>
        <dbReference type="Pfam" id="PF00171"/>
    </source>
</evidence>
<comment type="caution">
    <text evidence="3">The sequence shown here is derived from an EMBL/GenBank/DDBJ whole genome shotgun (WGS) entry which is preliminary data.</text>
</comment>
<dbReference type="InterPro" id="IPR016163">
    <property type="entry name" value="Ald_DH_C"/>
</dbReference>
<dbReference type="Gene3D" id="3.40.605.10">
    <property type="entry name" value="Aldehyde Dehydrogenase, Chain A, domain 1"/>
    <property type="match status" value="1"/>
</dbReference>
<proteinExistence type="predicted"/>
<dbReference type="InterPro" id="IPR044151">
    <property type="entry name" value="ALDH_KGSADH"/>
</dbReference>
<dbReference type="OrthoDB" id="9770537at2"/>
<dbReference type="Pfam" id="PF00171">
    <property type="entry name" value="Aldedh"/>
    <property type="match status" value="1"/>
</dbReference>
<dbReference type="InterPro" id="IPR016162">
    <property type="entry name" value="Ald_DH_N"/>
</dbReference>
<evidence type="ECO:0000313" key="3">
    <source>
        <dbReference type="EMBL" id="TYB74727.1"/>
    </source>
</evidence>
<dbReference type="AlphaFoldDB" id="A0A5D0QZS2"/>
<dbReference type="GO" id="GO:0016620">
    <property type="term" value="F:oxidoreductase activity, acting on the aldehyde or oxo group of donors, NAD or NADP as acceptor"/>
    <property type="evidence" value="ECO:0007669"/>
    <property type="project" value="InterPro"/>
</dbReference>
<dbReference type="EMBL" id="VSKL01000001">
    <property type="protein sequence ID" value="TYB74727.1"/>
    <property type="molecule type" value="Genomic_DNA"/>
</dbReference>
<dbReference type="InterPro" id="IPR050740">
    <property type="entry name" value="Aldehyde_DH_Superfamily"/>
</dbReference>
<dbReference type="InterPro" id="IPR016161">
    <property type="entry name" value="Ald_DH/histidinol_DH"/>
</dbReference>
<evidence type="ECO:0000313" key="4">
    <source>
        <dbReference type="Proteomes" id="UP000324358"/>
    </source>
</evidence>
<dbReference type="SUPFAM" id="SSF53720">
    <property type="entry name" value="ALDH-like"/>
    <property type="match status" value="1"/>
</dbReference>
<dbReference type="PANTHER" id="PTHR43353:SF3">
    <property type="entry name" value="ALDEHYDE DEHYDROGENASE-RELATED"/>
    <property type="match status" value="1"/>
</dbReference>
<keyword evidence="1" id="KW-0560">Oxidoreductase</keyword>
<dbReference type="InterPro" id="IPR015590">
    <property type="entry name" value="Aldehyde_DH_dom"/>
</dbReference>
<dbReference type="Proteomes" id="UP000324358">
    <property type="component" value="Unassembled WGS sequence"/>
</dbReference>
<dbReference type="PANTHER" id="PTHR43353">
    <property type="entry name" value="SUCCINATE-SEMIALDEHYDE DEHYDROGENASE, MITOCHONDRIAL"/>
    <property type="match status" value="1"/>
</dbReference>
<dbReference type="Gene3D" id="3.40.309.10">
    <property type="entry name" value="Aldehyde Dehydrogenase, Chain A, domain 2"/>
    <property type="match status" value="1"/>
</dbReference>
<organism evidence="3 4">
    <name type="scientific">Bizionia algoritergicola</name>
    <dbReference type="NCBI Taxonomy" id="291187"/>
    <lineage>
        <taxon>Bacteria</taxon>
        <taxon>Pseudomonadati</taxon>
        <taxon>Bacteroidota</taxon>
        <taxon>Flavobacteriia</taxon>
        <taxon>Flavobacteriales</taxon>
        <taxon>Flavobacteriaceae</taxon>
        <taxon>Bizionia</taxon>
    </lineage>
</organism>
<keyword evidence="4" id="KW-1185">Reference proteome</keyword>
<dbReference type="RefSeq" id="WP_066250583.1">
    <property type="nucleotide sequence ID" value="NZ_VSKL01000001.1"/>
</dbReference>
<sequence length="528" mass="56576">MITGKNYIGYHVLASGNKTYKTFNPQTNMATDAVFTEATSDEINQAVELASSAFLTYKNMSGVKKSTFLNAIADEILALDMQLINTYCSETGLPEGRAKGERGRTVGQLRVFADLLNTGSWVEASIDTAQPNREPMPKSDIRKMLIPLGPVVVFGASNFPLAYSTAGGDTAAALAAGCPVIVKSHPMHAGTGELVASAIVKAAKKTGMPEGVFSNLNSSGIEVGSELVKHPGVKAVGFTGSIKGGRALYDLAAQREEPIPVFAEMGSINPVVILPKALHKKGSDWAKTYANSITLGTGQFCTNPGLLLGIKGDKFSAFIDTLSEEILKTEPSCMLHPNILGAYEANRKKATSQADLKVVAEYDLAVKDNYAKQTVTTVSGDTFLNNPTLHHEVFGPYSMVVACDDAKQLRTIITKLEGQLTGTIIADNAEIENFPEVVSALQNRVGRLIFNGVPTGVEVCPSMNHGGPYPASTDSRFTAVGIHSIKRWVRPFSYQDWPSNLLPDALKNNNPLGISRLVNNKQTHDVIS</sequence>
<accession>A0A5D0QZS2</accession>
<evidence type="ECO:0000256" key="1">
    <source>
        <dbReference type="ARBA" id="ARBA00023002"/>
    </source>
</evidence>
<gene>
    <name evidence="3" type="ORF">ES675_00905</name>
</gene>
<reference evidence="3 4" key="1">
    <citation type="submission" date="2019-08" db="EMBL/GenBank/DDBJ databases">
        <title>Genomes of Antarctic Bizionia species.</title>
        <authorList>
            <person name="Bowman J.P."/>
        </authorList>
    </citation>
    <scope>NUCLEOTIDE SEQUENCE [LARGE SCALE GENOMIC DNA]</scope>
    <source>
        <strain evidence="3 4">APA-1</strain>
    </source>
</reference>
<name>A0A5D0QZS2_9FLAO</name>
<protein>
    <submittedName>
        <fullName evidence="3">Aldehyde dehydrogenase (NADP(+))</fullName>
    </submittedName>
</protein>
<dbReference type="CDD" id="cd07129">
    <property type="entry name" value="ALDH_KGSADH"/>
    <property type="match status" value="1"/>
</dbReference>
<feature type="domain" description="Aldehyde dehydrogenase" evidence="2">
    <location>
        <begin position="16"/>
        <end position="467"/>
    </location>
</feature>